<dbReference type="EMBL" id="JAGSPJ010000002">
    <property type="protein sequence ID" value="MBR7799800.1"/>
    <property type="molecule type" value="Genomic_DNA"/>
</dbReference>
<dbReference type="Proteomes" id="UP000678545">
    <property type="component" value="Unassembled WGS sequence"/>
</dbReference>
<evidence type="ECO:0000259" key="1">
    <source>
        <dbReference type="Pfam" id="PF00497"/>
    </source>
</evidence>
<name>A0A941IGA0_9BURK</name>
<protein>
    <submittedName>
        <fullName evidence="2">Transporter substrate-binding domain-containing protein</fullName>
    </submittedName>
</protein>
<organism evidence="2 3">
    <name type="scientific">Undibacterium fentianense</name>
    <dbReference type="NCBI Taxonomy" id="2828728"/>
    <lineage>
        <taxon>Bacteria</taxon>
        <taxon>Pseudomonadati</taxon>
        <taxon>Pseudomonadota</taxon>
        <taxon>Betaproteobacteria</taxon>
        <taxon>Burkholderiales</taxon>
        <taxon>Oxalobacteraceae</taxon>
        <taxon>Undibacterium</taxon>
    </lineage>
</organism>
<reference evidence="2" key="1">
    <citation type="submission" date="2021-04" db="EMBL/GenBank/DDBJ databases">
        <title>novel species isolated from subtropical streams in China.</title>
        <authorList>
            <person name="Lu H."/>
        </authorList>
    </citation>
    <scope>NUCLEOTIDE SEQUENCE</scope>
    <source>
        <strain evidence="2">FT137W</strain>
    </source>
</reference>
<gene>
    <name evidence="2" type="ORF">KDM90_07315</name>
</gene>
<evidence type="ECO:0000313" key="3">
    <source>
        <dbReference type="Proteomes" id="UP000678545"/>
    </source>
</evidence>
<dbReference type="Pfam" id="PF00497">
    <property type="entry name" value="SBP_bac_3"/>
    <property type="match status" value="1"/>
</dbReference>
<sequence>MKKSITYSRLRIVDVPIKRNGARFRASIRHFLVLIWLVCSGSAVQSQEIKAYTEEWPPYNFKQGNTLKGIATDILQFACSQAQLKCDLQLVPWNRAYKTTQDNANALIYTIARIPAREHQFLWIGPILPRTTWVFARTDIAHKIHSIRDLDQFKVGAIRAEASITELREAGVAASAIQLFNSNSDEMRVFKSGKLDVVVNTEIGMAMNQKQFGIASEEYIKLMKLHEGGDLYFAMNLQSNPELVEKLQASVEKLRRDGKIQLVVQQYTK</sequence>
<dbReference type="PANTHER" id="PTHR38834">
    <property type="entry name" value="PERIPLASMIC SUBSTRATE BINDING PROTEIN FAMILY 3"/>
    <property type="match status" value="1"/>
</dbReference>
<comment type="caution">
    <text evidence="2">The sequence shown here is derived from an EMBL/GenBank/DDBJ whole genome shotgun (WGS) entry which is preliminary data.</text>
</comment>
<dbReference type="RefSeq" id="WP_212674915.1">
    <property type="nucleotide sequence ID" value="NZ_JAGSPJ010000002.1"/>
</dbReference>
<dbReference type="InterPro" id="IPR001638">
    <property type="entry name" value="Solute-binding_3/MltF_N"/>
</dbReference>
<evidence type="ECO:0000313" key="2">
    <source>
        <dbReference type="EMBL" id="MBR7799800.1"/>
    </source>
</evidence>
<accession>A0A941IGA0</accession>
<keyword evidence="3" id="KW-1185">Reference proteome</keyword>
<proteinExistence type="predicted"/>
<feature type="domain" description="Solute-binding protein family 3/N-terminal" evidence="1">
    <location>
        <begin position="52"/>
        <end position="268"/>
    </location>
</feature>
<dbReference type="AlphaFoldDB" id="A0A941IGA0"/>
<dbReference type="SUPFAM" id="SSF53850">
    <property type="entry name" value="Periplasmic binding protein-like II"/>
    <property type="match status" value="1"/>
</dbReference>
<dbReference type="Gene3D" id="3.40.190.10">
    <property type="entry name" value="Periplasmic binding protein-like II"/>
    <property type="match status" value="2"/>
</dbReference>
<dbReference type="PANTHER" id="PTHR38834:SF3">
    <property type="entry name" value="SOLUTE-BINDING PROTEIN FAMILY 3_N-TERMINAL DOMAIN-CONTAINING PROTEIN"/>
    <property type="match status" value="1"/>
</dbReference>